<dbReference type="Proteomes" id="UP000182740">
    <property type="component" value="Unassembled WGS sequence"/>
</dbReference>
<dbReference type="EMBL" id="FPJG01000006">
    <property type="protein sequence ID" value="SFW51440.1"/>
    <property type="molecule type" value="Genomic_DNA"/>
</dbReference>
<dbReference type="AlphaFoldDB" id="A0A1K1PUV0"/>
<dbReference type="RefSeq" id="WP_072475181.1">
    <property type="nucleotide sequence ID" value="NZ_FPJG01000006.1"/>
</dbReference>
<accession>A0A1K1PUV0</accession>
<dbReference type="STRING" id="546364.SAMN04489730_1060"/>
<organism evidence="1 2">
    <name type="scientific">Amycolatopsis australiensis</name>
    <dbReference type="NCBI Taxonomy" id="546364"/>
    <lineage>
        <taxon>Bacteria</taxon>
        <taxon>Bacillati</taxon>
        <taxon>Actinomycetota</taxon>
        <taxon>Actinomycetes</taxon>
        <taxon>Pseudonocardiales</taxon>
        <taxon>Pseudonocardiaceae</taxon>
        <taxon>Amycolatopsis</taxon>
    </lineage>
</organism>
<protein>
    <recommendedName>
        <fullName evidence="3">DUF1841 family protein</fullName>
    </recommendedName>
</protein>
<keyword evidence="2" id="KW-1185">Reference proteome</keyword>
<reference evidence="2" key="1">
    <citation type="submission" date="2016-11" db="EMBL/GenBank/DDBJ databases">
        <authorList>
            <person name="Varghese N."/>
            <person name="Submissions S."/>
        </authorList>
    </citation>
    <scope>NUCLEOTIDE SEQUENCE [LARGE SCALE GENOMIC DNA]</scope>
    <source>
        <strain evidence="2">DSM 44671</strain>
    </source>
</reference>
<name>A0A1K1PUV0_9PSEU</name>
<dbReference type="OrthoDB" id="5170563at2"/>
<evidence type="ECO:0000313" key="1">
    <source>
        <dbReference type="EMBL" id="SFW51440.1"/>
    </source>
</evidence>
<evidence type="ECO:0008006" key="3">
    <source>
        <dbReference type="Google" id="ProtNLM"/>
    </source>
</evidence>
<sequence>MSPVSRARKKAPQPVTHSVTGLFKEILNDFSALGADPAPVDVELLASEVLGQFRDVPLEDGDEPLGLELIGFAQRKITPGAAALLAALKVVAETDVERKAAEAGLQVVLGRGIPEPAWAADLGRVTAGECWRTGDVYGDESSLLCVFSHGDTAYGLLALLDFTEGGRVRDLVVIEQPADVLAEMREQAEADPELVVFEAVDPAEAHRLLSDGLAATDHLEDADVSEDYGRFHAIALTWSRELPEPALVPEVAAWSDDERAAVVEQFVAASGEDADAARAIGTLLLEHGLRTDPANPLRVGPEKIARFLEGVLGEEYELDADHEDAVEPVVLAWVQWTAERAGLTETAIAALDEAVADYLSEYADEDDSPLERYFGDVGDLSPTELADALERRMFAVPSLTTEIEDEEVDLDPTDPEQRRALVIAEADEDEDEQRLILRATVVDQLWDDEPAEAWQAAQRLQEGELDRDEIFEQLIDALENSLVDVETLEYDADAYVAALAGL</sequence>
<evidence type="ECO:0000313" key="2">
    <source>
        <dbReference type="Proteomes" id="UP000182740"/>
    </source>
</evidence>
<gene>
    <name evidence="1" type="ORF">SAMN04489730_1060</name>
</gene>
<proteinExistence type="predicted"/>